<dbReference type="GO" id="GO:0003677">
    <property type="term" value="F:DNA binding"/>
    <property type="evidence" value="ECO:0007669"/>
    <property type="project" value="UniProtKB-KW"/>
</dbReference>
<accession>A0A3B0QZM2</accession>
<evidence type="ECO:0000256" key="5">
    <source>
        <dbReference type="ARBA" id="ARBA00022695"/>
    </source>
</evidence>
<protein>
    <submittedName>
        <fullName evidence="12">DNA polymerase III beta subunit</fullName>
        <ecNumber evidence="12">2.7.7.7</ecNumber>
    </submittedName>
</protein>
<evidence type="ECO:0000259" key="9">
    <source>
        <dbReference type="Pfam" id="PF00712"/>
    </source>
</evidence>
<evidence type="ECO:0000313" key="12">
    <source>
        <dbReference type="EMBL" id="VAV86720.1"/>
    </source>
</evidence>
<evidence type="ECO:0000256" key="1">
    <source>
        <dbReference type="ARBA" id="ARBA00004496"/>
    </source>
</evidence>
<dbReference type="PANTHER" id="PTHR30478:SF0">
    <property type="entry name" value="BETA SLIDING CLAMP"/>
    <property type="match status" value="1"/>
</dbReference>
<dbReference type="GO" id="GO:0003887">
    <property type="term" value="F:DNA-directed DNA polymerase activity"/>
    <property type="evidence" value="ECO:0007669"/>
    <property type="project" value="UniProtKB-KW"/>
</dbReference>
<dbReference type="Pfam" id="PF02768">
    <property type="entry name" value="DNA_pol3_beta_3"/>
    <property type="match status" value="1"/>
</dbReference>
<feature type="domain" description="DNA polymerase III beta sliding clamp C-terminal" evidence="11">
    <location>
        <begin position="253"/>
        <end position="372"/>
    </location>
</feature>
<evidence type="ECO:0000259" key="11">
    <source>
        <dbReference type="Pfam" id="PF02768"/>
    </source>
</evidence>
<keyword evidence="3" id="KW-0963">Cytoplasm</keyword>
<evidence type="ECO:0000256" key="3">
    <source>
        <dbReference type="ARBA" id="ARBA00022490"/>
    </source>
</evidence>
<dbReference type="Pfam" id="PF02767">
    <property type="entry name" value="DNA_pol3_beta_2"/>
    <property type="match status" value="1"/>
</dbReference>
<evidence type="ECO:0000256" key="7">
    <source>
        <dbReference type="ARBA" id="ARBA00022932"/>
    </source>
</evidence>
<dbReference type="PANTHER" id="PTHR30478">
    <property type="entry name" value="DNA POLYMERASE III SUBUNIT BETA"/>
    <property type="match status" value="1"/>
</dbReference>
<dbReference type="InterPro" id="IPR046938">
    <property type="entry name" value="DNA_clamp_sf"/>
</dbReference>
<dbReference type="AlphaFoldDB" id="A0A3B0QZM2"/>
<gene>
    <name evidence="12" type="ORF">MNBD_ALPHA02-2041</name>
</gene>
<dbReference type="GO" id="GO:0009360">
    <property type="term" value="C:DNA polymerase III complex"/>
    <property type="evidence" value="ECO:0007669"/>
    <property type="project" value="InterPro"/>
</dbReference>
<dbReference type="Gene3D" id="3.10.150.10">
    <property type="entry name" value="DNA Polymerase III, subunit A, domain 2"/>
    <property type="match status" value="1"/>
</dbReference>
<keyword evidence="5 12" id="KW-0548">Nucleotidyltransferase</keyword>
<dbReference type="EC" id="2.7.7.7" evidence="12"/>
<dbReference type="SMART" id="SM00480">
    <property type="entry name" value="POL3Bc"/>
    <property type="match status" value="1"/>
</dbReference>
<dbReference type="PIRSF" id="PIRSF000804">
    <property type="entry name" value="DNA_pol_III_b"/>
    <property type="match status" value="1"/>
</dbReference>
<name>A0A3B0QZM2_9ZZZZ</name>
<dbReference type="InterPro" id="IPR022634">
    <property type="entry name" value="DNA_polIII_beta_N"/>
</dbReference>
<comment type="similarity">
    <text evidence="2">Belongs to the beta sliding clamp family.</text>
</comment>
<dbReference type="GO" id="GO:0006271">
    <property type="term" value="P:DNA strand elongation involved in DNA replication"/>
    <property type="evidence" value="ECO:0007669"/>
    <property type="project" value="TreeGrafter"/>
</dbReference>
<dbReference type="NCBIfam" id="TIGR00663">
    <property type="entry name" value="dnan"/>
    <property type="match status" value="1"/>
</dbReference>
<comment type="subcellular location">
    <subcellularLocation>
        <location evidence="1">Cytoplasm</location>
    </subcellularLocation>
</comment>
<sequence>MKLTIERSGLLKSLGHIQSVVEKRNTIPILSNVLLDCEGGQLNMAATDLDLAISETVAAEVAMAGGITAPAHTLYDIVRKLPDGAQIELAYDNDSERLTISAGRSRFTLSCLPREDFPVMSEGDLPHSFEAPAANLKRLIDKTRFAVSTEETRYYLNGIYLHVARDDEDGAVLRGVATDGHRLARFDMAQPEGLEDMPGVIVPRKAVGELRKLVDEYEGDIKVCLSETKIRFTFADIVLTSKLIDGTFPDYSRVIPEGNDKILEIGSSKFAEAVDRVSTISTEKTRSIKLSMSAGNLRLSVNSPDQGTAKEELEVSYSAEDMEIGFNSRYLLDILSQIEGDLVQVVLADSASPTILRDVSDDGALYVLMPMRV</sequence>
<organism evidence="12">
    <name type="scientific">hydrothermal vent metagenome</name>
    <dbReference type="NCBI Taxonomy" id="652676"/>
    <lineage>
        <taxon>unclassified sequences</taxon>
        <taxon>metagenomes</taxon>
        <taxon>ecological metagenomes</taxon>
    </lineage>
</organism>
<dbReference type="CDD" id="cd00140">
    <property type="entry name" value="beta_clamp"/>
    <property type="match status" value="1"/>
</dbReference>
<feature type="domain" description="DNA polymerase III beta sliding clamp N-terminal" evidence="9">
    <location>
        <begin position="1"/>
        <end position="120"/>
    </location>
</feature>
<evidence type="ECO:0000256" key="6">
    <source>
        <dbReference type="ARBA" id="ARBA00022705"/>
    </source>
</evidence>
<dbReference type="GO" id="GO:0008408">
    <property type="term" value="F:3'-5' exonuclease activity"/>
    <property type="evidence" value="ECO:0007669"/>
    <property type="project" value="InterPro"/>
</dbReference>
<dbReference type="InterPro" id="IPR022635">
    <property type="entry name" value="DNA_polIII_beta_C"/>
</dbReference>
<keyword evidence="8" id="KW-0238">DNA-binding</keyword>
<dbReference type="GO" id="GO:0005737">
    <property type="term" value="C:cytoplasm"/>
    <property type="evidence" value="ECO:0007669"/>
    <property type="project" value="UniProtKB-SubCell"/>
</dbReference>
<keyword evidence="7" id="KW-0239">DNA-directed DNA polymerase</keyword>
<evidence type="ECO:0000256" key="2">
    <source>
        <dbReference type="ARBA" id="ARBA00010752"/>
    </source>
</evidence>
<keyword evidence="6" id="KW-0235">DNA replication</keyword>
<dbReference type="InterPro" id="IPR001001">
    <property type="entry name" value="DNA_polIII_beta"/>
</dbReference>
<dbReference type="InterPro" id="IPR022637">
    <property type="entry name" value="DNA_polIII_beta_cen"/>
</dbReference>
<evidence type="ECO:0000256" key="4">
    <source>
        <dbReference type="ARBA" id="ARBA00022679"/>
    </source>
</evidence>
<dbReference type="Gene3D" id="3.70.10.10">
    <property type="match status" value="1"/>
</dbReference>
<reference evidence="12" key="1">
    <citation type="submission" date="2018-06" db="EMBL/GenBank/DDBJ databases">
        <authorList>
            <person name="Zhirakovskaya E."/>
        </authorList>
    </citation>
    <scope>NUCLEOTIDE SEQUENCE</scope>
</reference>
<evidence type="ECO:0000256" key="8">
    <source>
        <dbReference type="ARBA" id="ARBA00023125"/>
    </source>
</evidence>
<proteinExistence type="inferred from homology"/>
<dbReference type="EMBL" id="UOED01000014">
    <property type="protein sequence ID" value="VAV86720.1"/>
    <property type="molecule type" value="Genomic_DNA"/>
</dbReference>
<dbReference type="SUPFAM" id="SSF55979">
    <property type="entry name" value="DNA clamp"/>
    <property type="match status" value="3"/>
</dbReference>
<evidence type="ECO:0000259" key="10">
    <source>
        <dbReference type="Pfam" id="PF02767"/>
    </source>
</evidence>
<feature type="domain" description="DNA polymerase III beta sliding clamp central" evidence="10">
    <location>
        <begin position="133"/>
        <end position="250"/>
    </location>
</feature>
<dbReference type="Pfam" id="PF00712">
    <property type="entry name" value="DNA_pol3_beta"/>
    <property type="match status" value="1"/>
</dbReference>
<keyword evidence="4 12" id="KW-0808">Transferase</keyword>